<accession>A0AAV6H5J7</accession>
<reference evidence="2" key="1">
    <citation type="submission" date="2020-10" db="EMBL/GenBank/DDBJ databases">
        <title>Chromosome-scale genome assembly of the Allis shad, Alosa alosa.</title>
        <authorList>
            <person name="Margot Z."/>
            <person name="Christophe K."/>
            <person name="Cabau C."/>
            <person name="Louis A."/>
            <person name="Berthelot C."/>
            <person name="Parey E."/>
            <person name="Roest Crollius H."/>
            <person name="Montfort J."/>
            <person name="Robinson-Rechavi M."/>
            <person name="Bucao C."/>
            <person name="Bouchez O."/>
            <person name="Gislard M."/>
            <person name="Lluch J."/>
            <person name="Milhes M."/>
            <person name="Lampietro C."/>
            <person name="Lopez Roques C."/>
            <person name="Donnadieu C."/>
            <person name="Braasch I."/>
            <person name="Desvignes T."/>
            <person name="Postlethwait J."/>
            <person name="Bobe J."/>
            <person name="Guiguen Y."/>
        </authorList>
    </citation>
    <scope>NUCLEOTIDE SEQUENCE</scope>
    <source>
        <strain evidence="2">M-15738</strain>
        <tissue evidence="2">Blood</tissue>
    </source>
</reference>
<comment type="caution">
    <text evidence="2">The sequence shown here is derived from an EMBL/GenBank/DDBJ whole genome shotgun (WGS) entry which is preliminary data.</text>
</comment>
<dbReference type="AlphaFoldDB" id="A0AAV6H5J7"/>
<name>A0AAV6H5J7_9TELE</name>
<keyword evidence="1" id="KW-0812">Transmembrane</keyword>
<protein>
    <submittedName>
        <fullName evidence="2">Uncharacterized protein</fullName>
    </submittedName>
</protein>
<gene>
    <name evidence="2" type="ORF">AALO_G00071090</name>
</gene>
<dbReference type="Proteomes" id="UP000823561">
    <property type="component" value="Chromosome 5"/>
</dbReference>
<evidence type="ECO:0000313" key="3">
    <source>
        <dbReference type="Proteomes" id="UP000823561"/>
    </source>
</evidence>
<evidence type="ECO:0000256" key="1">
    <source>
        <dbReference type="SAM" id="Phobius"/>
    </source>
</evidence>
<organism evidence="2 3">
    <name type="scientific">Alosa alosa</name>
    <name type="common">allis shad</name>
    <dbReference type="NCBI Taxonomy" id="278164"/>
    <lineage>
        <taxon>Eukaryota</taxon>
        <taxon>Metazoa</taxon>
        <taxon>Chordata</taxon>
        <taxon>Craniata</taxon>
        <taxon>Vertebrata</taxon>
        <taxon>Euteleostomi</taxon>
        <taxon>Actinopterygii</taxon>
        <taxon>Neopterygii</taxon>
        <taxon>Teleostei</taxon>
        <taxon>Clupei</taxon>
        <taxon>Clupeiformes</taxon>
        <taxon>Clupeoidei</taxon>
        <taxon>Clupeidae</taxon>
        <taxon>Alosa</taxon>
    </lineage>
</organism>
<keyword evidence="3" id="KW-1185">Reference proteome</keyword>
<feature type="transmembrane region" description="Helical" evidence="1">
    <location>
        <begin position="96"/>
        <end position="116"/>
    </location>
</feature>
<sequence length="163" mass="18136">MATQLGGPRDCCLITTSGKCLVAKKEELFFRPARNVQKWKVYECKKVEAQGKNYLVFVWHRNSGSENGLLIVEGNEVKSSPTGAYFSMGLWNCQSAVLISLLPMLITFLWSSLLSLRLGSNQRTLPPRAVLSTNFTLSHTPHLSGRGGVLGLPISKKWKFTLH</sequence>
<dbReference type="EMBL" id="JADWDJ010000005">
    <property type="protein sequence ID" value="KAG5281345.1"/>
    <property type="molecule type" value="Genomic_DNA"/>
</dbReference>
<keyword evidence="1" id="KW-1133">Transmembrane helix</keyword>
<evidence type="ECO:0000313" key="2">
    <source>
        <dbReference type="EMBL" id="KAG5281345.1"/>
    </source>
</evidence>
<keyword evidence="1" id="KW-0472">Membrane</keyword>
<proteinExistence type="predicted"/>